<reference evidence="8" key="1">
    <citation type="submission" date="2017-04" db="EMBL/GenBank/DDBJ databases">
        <authorList>
            <person name="Varghese N."/>
            <person name="Submissions S."/>
        </authorList>
    </citation>
    <scope>NUCLEOTIDE SEQUENCE [LARGE SCALE GENOMIC DNA]</scope>
    <source>
        <strain evidence="8">DSM 16537</strain>
    </source>
</reference>
<dbReference type="GO" id="GO:0140359">
    <property type="term" value="F:ABC-type transporter activity"/>
    <property type="evidence" value="ECO:0007669"/>
    <property type="project" value="InterPro"/>
</dbReference>
<dbReference type="AlphaFoldDB" id="A0A1W2H3G0"/>
<dbReference type="EMBL" id="LT838813">
    <property type="protein sequence ID" value="SMD43465.1"/>
    <property type="molecule type" value="Genomic_DNA"/>
</dbReference>
<organism evidence="7 8">
    <name type="scientific">Aquiflexum balticum DSM 16537</name>
    <dbReference type="NCBI Taxonomy" id="758820"/>
    <lineage>
        <taxon>Bacteria</taxon>
        <taxon>Pseudomonadati</taxon>
        <taxon>Bacteroidota</taxon>
        <taxon>Cytophagia</taxon>
        <taxon>Cytophagales</taxon>
        <taxon>Cyclobacteriaceae</taxon>
        <taxon>Aquiflexum</taxon>
    </lineage>
</organism>
<evidence type="ECO:0000256" key="5">
    <source>
        <dbReference type="ARBA" id="ARBA00023136"/>
    </source>
</evidence>
<dbReference type="STRING" id="758820.SAMN00777080_2057"/>
<evidence type="ECO:0000256" key="2">
    <source>
        <dbReference type="ARBA" id="ARBA00022475"/>
    </source>
</evidence>
<gene>
    <name evidence="7" type="ORF">SAMN00777080_2057</name>
</gene>
<keyword evidence="4 6" id="KW-1133">Transmembrane helix</keyword>
<keyword evidence="2" id="KW-1003">Cell membrane</keyword>
<dbReference type="Pfam" id="PF12679">
    <property type="entry name" value="ABC2_membrane_2"/>
    <property type="match status" value="1"/>
</dbReference>
<evidence type="ECO:0000256" key="6">
    <source>
        <dbReference type="SAM" id="Phobius"/>
    </source>
</evidence>
<dbReference type="OrthoDB" id="9794512at2"/>
<keyword evidence="5 6" id="KW-0472">Membrane</keyword>
<keyword evidence="3 6" id="KW-0812">Transmembrane</keyword>
<feature type="transmembrane region" description="Helical" evidence="6">
    <location>
        <begin position="12"/>
        <end position="36"/>
    </location>
</feature>
<dbReference type="PANTHER" id="PTHR30294:SF29">
    <property type="entry name" value="MULTIDRUG ABC TRANSPORTER PERMEASE YBHS-RELATED"/>
    <property type="match status" value="1"/>
</dbReference>
<evidence type="ECO:0000313" key="7">
    <source>
        <dbReference type="EMBL" id="SMD43465.1"/>
    </source>
</evidence>
<dbReference type="Proteomes" id="UP000192333">
    <property type="component" value="Chromosome I"/>
</dbReference>
<evidence type="ECO:0000256" key="3">
    <source>
        <dbReference type="ARBA" id="ARBA00022692"/>
    </source>
</evidence>
<dbReference type="InterPro" id="IPR019860">
    <property type="entry name" value="Motility-assoc_ABC_perm_GldF"/>
</dbReference>
<feature type="transmembrane region" description="Helical" evidence="6">
    <location>
        <begin position="219"/>
        <end position="237"/>
    </location>
</feature>
<comment type="subcellular location">
    <subcellularLocation>
        <location evidence="1">Cell membrane</location>
        <topology evidence="1">Multi-pass membrane protein</topology>
    </subcellularLocation>
</comment>
<evidence type="ECO:0000256" key="4">
    <source>
        <dbReference type="ARBA" id="ARBA00022989"/>
    </source>
</evidence>
<keyword evidence="8" id="KW-1185">Reference proteome</keyword>
<evidence type="ECO:0000313" key="8">
    <source>
        <dbReference type="Proteomes" id="UP000192333"/>
    </source>
</evidence>
<feature type="transmembrane region" description="Helical" evidence="6">
    <location>
        <begin position="94"/>
        <end position="118"/>
    </location>
</feature>
<feature type="transmembrane region" description="Helical" evidence="6">
    <location>
        <begin position="138"/>
        <end position="159"/>
    </location>
</feature>
<feature type="transmembrane region" description="Helical" evidence="6">
    <location>
        <begin position="52"/>
        <end position="73"/>
    </location>
</feature>
<sequence length="240" mass="26878">MRALYWKEVNAFFSNVSGYLILGVFLVSLGLIVWVFPDTAVLEYGFADLEPLFVYTPFVFTFLIPAITMKMIAEEKKTGTWELLMTSPLGIQKIILAKYFASVTLIFVALIPTLVYYYSMVQLGDPVGNIDHAGFFGSWIGLLFIGAVFASIGIFSSALTSHQIVAFIWGIFISFLLYFGLTALVALQVMSPFALFLEEMSLSYHYQSLSRGVVEARNVAYFLTVIILMLGFTGILIRRK</sequence>
<protein>
    <submittedName>
        <fullName evidence="7">ABC-2 type transport system permease protein</fullName>
    </submittedName>
</protein>
<dbReference type="InterPro" id="IPR051449">
    <property type="entry name" value="ABC-2_transporter_component"/>
</dbReference>
<dbReference type="PANTHER" id="PTHR30294">
    <property type="entry name" value="MEMBRANE COMPONENT OF ABC TRANSPORTER YHHJ-RELATED"/>
    <property type="match status" value="1"/>
</dbReference>
<feature type="transmembrane region" description="Helical" evidence="6">
    <location>
        <begin position="166"/>
        <end position="190"/>
    </location>
</feature>
<dbReference type="GO" id="GO:0005886">
    <property type="term" value="C:plasma membrane"/>
    <property type="evidence" value="ECO:0007669"/>
    <property type="project" value="UniProtKB-SubCell"/>
</dbReference>
<name>A0A1W2H3G0_9BACT</name>
<evidence type="ECO:0000256" key="1">
    <source>
        <dbReference type="ARBA" id="ARBA00004651"/>
    </source>
</evidence>
<dbReference type="NCBIfam" id="TIGR03518">
    <property type="entry name" value="ABC_perm_GldF"/>
    <property type="match status" value="1"/>
</dbReference>
<proteinExistence type="predicted"/>
<dbReference type="RefSeq" id="WP_084120283.1">
    <property type="nucleotide sequence ID" value="NZ_LT838813.1"/>
</dbReference>
<accession>A0A1W2H3G0</accession>